<sequence>MWDIIKWTFWITIWVLVAAFLHYTLPQNDIVRITDTYEKRVDFGENSLFWAHPQTGETQNTVNRDVFFIQAIKPNGRPMVYRNEDTGWGWPPYFKFDTTNLQTQAADLKSTKANPQWVAMKHYGWRNEFFTIFPNAVHARPVAGPDVRIIPWTAISVLLVLGCVVLAIWSRWRKFRAKRVDPMLDDMEQGWDETSAKASRWWNSWKGPRG</sequence>
<feature type="transmembrane region" description="Helical" evidence="1">
    <location>
        <begin position="149"/>
        <end position="169"/>
    </location>
</feature>
<proteinExistence type="predicted"/>
<dbReference type="EMBL" id="PVTD01000006">
    <property type="protein sequence ID" value="PRY22496.1"/>
    <property type="molecule type" value="Genomic_DNA"/>
</dbReference>
<organism evidence="2 3">
    <name type="scientific">Aliiruegeria haliotis</name>
    <dbReference type="NCBI Taxonomy" id="1280846"/>
    <lineage>
        <taxon>Bacteria</taxon>
        <taxon>Pseudomonadati</taxon>
        <taxon>Pseudomonadota</taxon>
        <taxon>Alphaproteobacteria</taxon>
        <taxon>Rhodobacterales</taxon>
        <taxon>Roseobacteraceae</taxon>
        <taxon>Aliiruegeria</taxon>
    </lineage>
</organism>
<keyword evidence="1" id="KW-0472">Membrane</keyword>
<dbReference type="OrthoDB" id="5354324at2"/>
<dbReference type="InterPro" id="IPR011088">
    <property type="entry name" value="Phage_phiNM3_A0EWY4"/>
</dbReference>
<dbReference type="Proteomes" id="UP000239480">
    <property type="component" value="Unassembled WGS sequence"/>
</dbReference>
<keyword evidence="3" id="KW-1185">Reference proteome</keyword>
<keyword evidence="1" id="KW-1133">Transmembrane helix</keyword>
<accession>A0A2T0RMR8</accession>
<evidence type="ECO:0000256" key="1">
    <source>
        <dbReference type="SAM" id="Phobius"/>
    </source>
</evidence>
<comment type="caution">
    <text evidence="2">The sequence shown here is derived from an EMBL/GenBank/DDBJ whole genome shotgun (WGS) entry which is preliminary data.</text>
</comment>
<feature type="transmembrane region" description="Helical" evidence="1">
    <location>
        <begin position="7"/>
        <end position="25"/>
    </location>
</feature>
<keyword evidence="1" id="KW-0812">Transmembrane</keyword>
<dbReference type="Pfam" id="PF07509">
    <property type="entry name" value="DUF1523"/>
    <property type="match status" value="1"/>
</dbReference>
<gene>
    <name evidence="2" type="ORF">CLV78_10636</name>
</gene>
<name>A0A2T0RMR8_9RHOB</name>
<dbReference type="AlphaFoldDB" id="A0A2T0RMR8"/>
<protein>
    <submittedName>
        <fullName evidence="2">Uncharacterized protein DUF1523</fullName>
    </submittedName>
</protein>
<dbReference type="RefSeq" id="WP_106205579.1">
    <property type="nucleotide sequence ID" value="NZ_PVTD01000006.1"/>
</dbReference>
<evidence type="ECO:0000313" key="3">
    <source>
        <dbReference type="Proteomes" id="UP000239480"/>
    </source>
</evidence>
<evidence type="ECO:0000313" key="2">
    <source>
        <dbReference type="EMBL" id="PRY22496.1"/>
    </source>
</evidence>
<reference evidence="2 3" key="1">
    <citation type="submission" date="2018-03" db="EMBL/GenBank/DDBJ databases">
        <title>Genomic Encyclopedia of Archaeal and Bacterial Type Strains, Phase II (KMG-II): from individual species to whole genera.</title>
        <authorList>
            <person name="Goeker M."/>
        </authorList>
    </citation>
    <scope>NUCLEOTIDE SEQUENCE [LARGE SCALE GENOMIC DNA]</scope>
    <source>
        <strain evidence="2 3">DSM 29328</strain>
    </source>
</reference>